<proteinExistence type="predicted"/>
<dbReference type="EMBL" id="QKKF02004048">
    <property type="protein sequence ID" value="RZF47537.1"/>
    <property type="molecule type" value="Genomic_DNA"/>
</dbReference>
<reference evidence="2 3" key="1">
    <citation type="journal article" date="2017" name="Gigascience">
        <title>Genome sequence of the small brown planthopper, Laodelphax striatellus.</title>
        <authorList>
            <person name="Zhu J."/>
            <person name="Jiang F."/>
            <person name="Wang X."/>
            <person name="Yang P."/>
            <person name="Bao Y."/>
            <person name="Zhao W."/>
            <person name="Wang W."/>
            <person name="Lu H."/>
            <person name="Wang Q."/>
            <person name="Cui N."/>
            <person name="Li J."/>
            <person name="Chen X."/>
            <person name="Luo L."/>
            <person name="Yu J."/>
            <person name="Kang L."/>
            <person name="Cui F."/>
        </authorList>
    </citation>
    <scope>NUCLEOTIDE SEQUENCE [LARGE SCALE GENOMIC DNA]</scope>
    <source>
        <strain evidence="2">Lst14</strain>
        <tissue evidence="2">Whole body</tissue>
    </source>
</reference>
<dbReference type="Proteomes" id="UP000291343">
    <property type="component" value="Unassembled WGS sequence"/>
</dbReference>
<evidence type="ECO:0000313" key="3">
    <source>
        <dbReference type="Proteomes" id="UP000291343"/>
    </source>
</evidence>
<reference evidence="2" key="2">
    <citation type="submission" date="2019-02" db="EMBL/GenBank/DDBJ databases">
        <authorList>
            <person name="Zhu J."/>
            <person name="Jiang F."/>
            <person name="Wang X."/>
            <person name="Yang P."/>
            <person name="Bao Y."/>
            <person name="Zhao W."/>
            <person name="Wang W."/>
            <person name="Lu H."/>
            <person name="Wang Q."/>
            <person name="Cui N."/>
            <person name="Li J."/>
            <person name="Chen X."/>
            <person name="Luo L."/>
            <person name="Yu J."/>
            <person name="Kang L."/>
            <person name="Cui F."/>
        </authorList>
    </citation>
    <scope>NUCLEOTIDE SEQUENCE</scope>
    <source>
        <strain evidence="2">Lst14</strain>
        <tissue evidence="2">Whole body</tissue>
    </source>
</reference>
<dbReference type="AlphaFoldDB" id="A0A482XP44"/>
<accession>A0A482XP44</accession>
<comment type="caution">
    <text evidence="2">The sequence shown here is derived from an EMBL/GenBank/DDBJ whole genome shotgun (WGS) entry which is preliminary data.</text>
</comment>
<evidence type="ECO:0000313" key="2">
    <source>
        <dbReference type="EMBL" id="RZF47537.1"/>
    </source>
</evidence>
<sequence>MDMLSTSSFIYNLPFLAGGRVSGEKRVGNRIAKDNSNSLKHLWDEQRVRTNLEKYRQRIETDNAKQ</sequence>
<evidence type="ECO:0000313" key="1">
    <source>
        <dbReference type="EMBL" id="RZF41645.1"/>
    </source>
</evidence>
<keyword evidence="3" id="KW-1185">Reference proteome</keyword>
<protein>
    <submittedName>
        <fullName evidence="2">Uncharacterized protein</fullName>
    </submittedName>
</protein>
<name>A0A482XP44_LAOST</name>
<dbReference type="InParanoid" id="A0A482XP44"/>
<gene>
    <name evidence="2" type="ORF">LSTR_LSTR009073</name>
    <name evidence="1" type="ORF">LSTR_LSTR017329</name>
</gene>
<dbReference type="EMBL" id="QKKF02016630">
    <property type="protein sequence ID" value="RZF41645.1"/>
    <property type="molecule type" value="Genomic_DNA"/>
</dbReference>
<organism evidence="2 3">
    <name type="scientific">Laodelphax striatellus</name>
    <name type="common">Small brown planthopper</name>
    <name type="synonym">Delphax striatella</name>
    <dbReference type="NCBI Taxonomy" id="195883"/>
    <lineage>
        <taxon>Eukaryota</taxon>
        <taxon>Metazoa</taxon>
        <taxon>Ecdysozoa</taxon>
        <taxon>Arthropoda</taxon>
        <taxon>Hexapoda</taxon>
        <taxon>Insecta</taxon>
        <taxon>Pterygota</taxon>
        <taxon>Neoptera</taxon>
        <taxon>Paraneoptera</taxon>
        <taxon>Hemiptera</taxon>
        <taxon>Auchenorrhyncha</taxon>
        <taxon>Fulgoroidea</taxon>
        <taxon>Delphacidae</taxon>
        <taxon>Criomorphinae</taxon>
        <taxon>Laodelphax</taxon>
    </lineage>
</organism>